<organism evidence="2 3">
    <name type="scientific">Meripilus lineatus</name>
    <dbReference type="NCBI Taxonomy" id="2056292"/>
    <lineage>
        <taxon>Eukaryota</taxon>
        <taxon>Fungi</taxon>
        <taxon>Dikarya</taxon>
        <taxon>Basidiomycota</taxon>
        <taxon>Agaricomycotina</taxon>
        <taxon>Agaricomycetes</taxon>
        <taxon>Polyporales</taxon>
        <taxon>Meripilaceae</taxon>
        <taxon>Meripilus</taxon>
    </lineage>
</organism>
<comment type="caution">
    <text evidence="2">The sequence shown here is derived from an EMBL/GenBank/DDBJ whole genome shotgun (WGS) entry which is preliminary data.</text>
</comment>
<dbReference type="AlphaFoldDB" id="A0AAD5Y883"/>
<reference evidence="2" key="1">
    <citation type="submission" date="2022-07" db="EMBL/GenBank/DDBJ databases">
        <title>Genome Sequence of Physisporinus lineatus.</title>
        <authorList>
            <person name="Buettner E."/>
        </authorList>
    </citation>
    <scope>NUCLEOTIDE SEQUENCE</scope>
    <source>
        <strain evidence="2">VT162</strain>
    </source>
</reference>
<sequence>MAGQLPSLGRKKIKPVAPPATLQNPVYLLRRLRKNEDERGYTAWRAGGRDGKLEIGGHLSMVQETGDPSPDTYHGTVRGFHRLGLSQSSVWVEFPAQAPNKKPNDIPVLASNDCIRFPLTLRILMMVLSFFLLWRKGKPNSSDRITDAEEGRAPFLKKSNKPGEDIHPPP</sequence>
<gene>
    <name evidence="2" type="ORF">NLI96_g12396</name>
</gene>
<evidence type="ECO:0000313" key="2">
    <source>
        <dbReference type="EMBL" id="KAJ3474556.1"/>
    </source>
</evidence>
<name>A0AAD5Y883_9APHY</name>
<protein>
    <submittedName>
        <fullName evidence="2">Uncharacterized protein</fullName>
    </submittedName>
</protein>
<feature type="compositionally biased region" description="Basic and acidic residues" evidence="1">
    <location>
        <begin position="161"/>
        <end position="170"/>
    </location>
</feature>
<dbReference type="EMBL" id="JANAWD010001033">
    <property type="protein sequence ID" value="KAJ3474556.1"/>
    <property type="molecule type" value="Genomic_DNA"/>
</dbReference>
<evidence type="ECO:0000313" key="3">
    <source>
        <dbReference type="Proteomes" id="UP001212997"/>
    </source>
</evidence>
<keyword evidence="3" id="KW-1185">Reference proteome</keyword>
<evidence type="ECO:0000256" key="1">
    <source>
        <dbReference type="SAM" id="MobiDB-lite"/>
    </source>
</evidence>
<accession>A0AAD5Y883</accession>
<proteinExistence type="predicted"/>
<feature type="region of interest" description="Disordered" evidence="1">
    <location>
        <begin position="140"/>
        <end position="170"/>
    </location>
</feature>
<dbReference type="Proteomes" id="UP001212997">
    <property type="component" value="Unassembled WGS sequence"/>
</dbReference>